<evidence type="ECO:0000313" key="3">
    <source>
        <dbReference type="Proteomes" id="UP000183832"/>
    </source>
</evidence>
<proteinExistence type="predicted"/>
<keyword evidence="3" id="KW-1185">Reference proteome</keyword>
<protein>
    <submittedName>
        <fullName evidence="2">CLUMA_CG012220, isoform A</fullName>
    </submittedName>
</protein>
<dbReference type="AlphaFoldDB" id="A0A1J1IEI4"/>
<evidence type="ECO:0000313" key="2">
    <source>
        <dbReference type="EMBL" id="CRK98687.1"/>
    </source>
</evidence>
<reference evidence="2 3" key="1">
    <citation type="submission" date="2015-04" db="EMBL/GenBank/DDBJ databases">
        <authorList>
            <person name="Syromyatnikov M.Y."/>
            <person name="Popov V.N."/>
        </authorList>
    </citation>
    <scope>NUCLEOTIDE SEQUENCE [LARGE SCALE GENOMIC DNA]</scope>
</reference>
<name>A0A1J1IEI4_9DIPT</name>
<gene>
    <name evidence="2" type="ORF">CLUMA_CG012220</name>
</gene>
<dbReference type="EMBL" id="CVRI01000048">
    <property type="protein sequence ID" value="CRK98687.1"/>
    <property type="molecule type" value="Genomic_DNA"/>
</dbReference>
<accession>A0A1J1IEI4</accession>
<feature type="compositionally biased region" description="Basic and acidic residues" evidence="1">
    <location>
        <begin position="40"/>
        <end position="51"/>
    </location>
</feature>
<dbReference type="Proteomes" id="UP000183832">
    <property type="component" value="Unassembled WGS sequence"/>
</dbReference>
<feature type="region of interest" description="Disordered" evidence="1">
    <location>
        <begin position="32"/>
        <end position="51"/>
    </location>
</feature>
<evidence type="ECO:0000256" key="1">
    <source>
        <dbReference type="SAM" id="MobiDB-lite"/>
    </source>
</evidence>
<organism evidence="2 3">
    <name type="scientific">Clunio marinus</name>
    <dbReference type="NCBI Taxonomy" id="568069"/>
    <lineage>
        <taxon>Eukaryota</taxon>
        <taxon>Metazoa</taxon>
        <taxon>Ecdysozoa</taxon>
        <taxon>Arthropoda</taxon>
        <taxon>Hexapoda</taxon>
        <taxon>Insecta</taxon>
        <taxon>Pterygota</taxon>
        <taxon>Neoptera</taxon>
        <taxon>Endopterygota</taxon>
        <taxon>Diptera</taxon>
        <taxon>Nematocera</taxon>
        <taxon>Chironomoidea</taxon>
        <taxon>Chironomidae</taxon>
        <taxon>Clunio</taxon>
    </lineage>
</organism>
<sequence>MVNKQTTSLSPTCSHFITEFIEHPNLCWKTQKTKEKKAIKHENYRSGKDSL</sequence>